<evidence type="ECO:0008006" key="3">
    <source>
        <dbReference type="Google" id="ProtNLM"/>
    </source>
</evidence>
<proteinExistence type="predicted"/>
<evidence type="ECO:0000313" key="2">
    <source>
        <dbReference type="Proteomes" id="UP000251186"/>
    </source>
</evidence>
<name>A0A2X1BV95_BREVE</name>
<gene>
    <name evidence="1" type="ORF">NCTC11166_02039</name>
</gene>
<dbReference type="RefSeq" id="WP_258522554.1">
    <property type="nucleotide sequence ID" value="NZ_UAQP01000014.1"/>
</dbReference>
<evidence type="ECO:0000313" key="1">
    <source>
        <dbReference type="EMBL" id="SPU54654.1"/>
    </source>
</evidence>
<dbReference type="Proteomes" id="UP000251186">
    <property type="component" value="Unassembled WGS sequence"/>
</dbReference>
<dbReference type="Gene3D" id="1.10.10.10">
    <property type="entry name" value="Winged helix-like DNA-binding domain superfamily/Winged helix DNA-binding domain"/>
    <property type="match status" value="1"/>
</dbReference>
<reference evidence="1 2" key="1">
    <citation type="submission" date="2018-06" db="EMBL/GenBank/DDBJ databases">
        <authorList>
            <consortium name="Pathogen Informatics"/>
            <person name="Doyle S."/>
        </authorList>
    </citation>
    <scope>NUCLEOTIDE SEQUENCE [LARGE SCALE GENOMIC DNA]</scope>
    <source>
        <strain evidence="1 2">NCTC11166</strain>
    </source>
</reference>
<dbReference type="InterPro" id="IPR036388">
    <property type="entry name" value="WH-like_DNA-bd_sf"/>
</dbReference>
<sequence>MEPAGRAEMQAFEVHAAAMRQRVFEGIPEDDLATVVRVMNAVADKLAEGPEGATRP</sequence>
<accession>A0A2X1BV95</accession>
<dbReference type="AlphaFoldDB" id="A0A2X1BV95"/>
<organism evidence="1 2">
    <name type="scientific">Brevundimonas vesicularis</name>
    <name type="common">Pseudomonas vesicularis</name>
    <dbReference type="NCBI Taxonomy" id="41276"/>
    <lineage>
        <taxon>Bacteria</taxon>
        <taxon>Pseudomonadati</taxon>
        <taxon>Pseudomonadota</taxon>
        <taxon>Alphaproteobacteria</taxon>
        <taxon>Caulobacterales</taxon>
        <taxon>Caulobacteraceae</taxon>
        <taxon>Brevundimonas</taxon>
    </lineage>
</organism>
<dbReference type="EMBL" id="UAQP01000014">
    <property type="protein sequence ID" value="SPU54654.1"/>
    <property type="molecule type" value="Genomic_DNA"/>
</dbReference>
<protein>
    <recommendedName>
        <fullName evidence="3">MarR family transcriptional regulator</fullName>
    </recommendedName>
</protein>